<dbReference type="RefSeq" id="YP_010082811.1">
    <property type="nucleotide sequence ID" value="NC_055035.1"/>
</dbReference>
<sequence length="73" mass="8581">MNLSKKYERLGGIMKDLKNVKMKSQKGDEFNVSFVIGKELHDKLKKLAYQYDICKSEVIRQILEIYVEEKLGK</sequence>
<dbReference type="KEGG" id="vg:65071819"/>
<reference evidence="1 2" key="1">
    <citation type="submission" date="2019-02" db="EMBL/GenBank/DDBJ databases">
        <title>Genomic, morphological and functional characterisation of novel bacteriophage Fnu1 capable of disrupt Fusobacterium nucleatum biofilm.</title>
        <authorList>
            <person name="Kabwe M."/>
            <person name="Brown T.L."/>
            <person name="Dashper S."/>
            <person name="Speirs L."/>
            <person name="Ku H."/>
            <person name="Petrovski S."/>
            <person name="Chan H.T."/>
            <person name="Lock P."/>
            <person name="Tucci J."/>
        </authorList>
    </citation>
    <scope>NUCLEOTIDE SEQUENCE [LARGE SCALE GENOMIC DNA]</scope>
</reference>
<dbReference type="Proteomes" id="UP000292160">
    <property type="component" value="Segment"/>
</dbReference>
<evidence type="ECO:0000313" key="2">
    <source>
        <dbReference type="Proteomes" id="UP000292160"/>
    </source>
</evidence>
<keyword evidence="2" id="KW-1185">Reference proteome</keyword>
<evidence type="ECO:0000313" key="1">
    <source>
        <dbReference type="EMBL" id="QBJ04213.1"/>
    </source>
</evidence>
<protein>
    <submittedName>
        <fullName evidence="1">RfaE bifunctional protein</fullName>
    </submittedName>
</protein>
<dbReference type="GO" id="GO:0006355">
    <property type="term" value="P:regulation of DNA-templated transcription"/>
    <property type="evidence" value="ECO:0007669"/>
    <property type="project" value="InterPro"/>
</dbReference>
<accession>A0A481W6Q9</accession>
<dbReference type="GeneID" id="65071819"/>
<name>A0A481W6Q9_9CAUD</name>
<dbReference type="SUPFAM" id="SSF47598">
    <property type="entry name" value="Ribbon-helix-helix"/>
    <property type="match status" value="1"/>
</dbReference>
<dbReference type="EMBL" id="MK554696">
    <property type="protein sequence ID" value="QBJ04213.1"/>
    <property type="molecule type" value="Genomic_DNA"/>
</dbReference>
<proteinExistence type="predicted"/>
<organism evidence="1 2">
    <name type="scientific">Fusobacterium phage Fnu1</name>
    <dbReference type="NCBI Taxonomy" id="2530024"/>
    <lineage>
        <taxon>Viruses</taxon>
        <taxon>Duplodnaviria</taxon>
        <taxon>Heunggongvirae</taxon>
        <taxon>Uroviricota</taxon>
        <taxon>Caudoviricetes</taxon>
        <taxon>Latrobevirus</taxon>
        <taxon>Latrobevirus FNU1</taxon>
    </lineage>
</organism>
<dbReference type="InterPro" id="IPR010985">
    <property type="entry name" value="Ribbon_hlx_hlx"/>
</dbReference>